<organism evidence="2 3">
    <name type="scientific">Teretinema zuelzerae</name>
    <dbReference type="NCBI Taxonomy" id="156"/>
    <lineage>
        <taxon>Bacteria</taxon>
        <taxon>Pseudomonadati</taxon>
        <taxon>Spirochaetota</taxon>
        <taxon>Spirochaetia</taxon>
        <taxon>Spirochaetales</taxon>
        <taxon>Treponemataceae</taxon>
        <taxon>Teretinema</taxon>
    </lineage>
</organism>
<evidence type="ECO:0000313" key="2">
    <source>
        <dbReference type="EMBL" id="MCD1655377.1"/>
    </source>
</evidence>
<accession>A0AAE3JIM5</accession>
<protein>
    <submittedName>
        <fullName evidence="2">Uncharacterized protein</fullName>
    </submittedName>
</protein>
<gene>
    <name evidence="2" type="ORF">K7J14_11795</name>
</gene>
<proteinExistence type="predicted"/>
<feature type="transmembrane region" description="Helical" evidence="1">
    <location>
        <begin position="146"/>
        <end position="165"/>
    </location>
</feature>
<evidence type="ECO:0000313" key="3">
    <source>
        <dbReference type="Proteomes" id="UP001198163"/>
    </source>
</evidence>
<keyword evidence="1" id="KW-1133">Transmembrane helix</keyword>
<dbReference type="EMBL" id="JAINWA010000003">
    <property type="protein sequence ID" value="MCD1655377.1"/>
    <property type="molecule type" value="Genomic_DNA"/>
</dbReference>
<keyword evidence="1" id="KW-0812">Transmembrane</keyword>
<evidence type="ECO:0000256" key="1">
    <source>
        <dbReference type="SAM" id="Phobius"/>
    </source>
</evidence>
<name>A0AAE3JIM5_9SPIR</name>
<keyword evidence="3" id="KW-1185">Reference proteome</keyword>
<reference evidence="2" key="1">
    <citation type="submission" date="2021-08" db="EMBL/GenBank/DDBJ databases">
        <title>Comparative analyses of Brucepasteria parasyntrophica and Teretinema zuelzerae.</title>
        <authorList>
            <person name="Song Y."/>
            <person name="Brune A."/>
        </authorList>
    </citation>
    <scope>NUCLEOTIDE SEQUENCE</scope>
    <source>
        <strain evidence="2">DSM 1903</strain>
    </source>
</reference>
<dbReference type="RefSeq" id="WP_230756443.1">
    <property type="nucleotide sequence ID" value="NZ_JAINWA010000003.1"/>
</dbReference>
<comment type="caution">
    <text evidence="2">The sequence shown here is derived from an EMBL/GenBank/DDBJ whole genome shotgun (WGS) entry which is preliminary data.</text>
</comment>
<sequence>MTPTTRNINIAPLFVDAFFSRETRPIFFSYMRTVIKDFFWLQFSVKFGFKKIQIIDADHPLDAQVPFTPERVGTYLDFVAFWIRPLGYIGKKFGKEKQLEYTRSFLRYVDRCYRDAAEVYRFRMTTTKRPKYYKGRFLMIHLFDPHYLCVPSLHVIIVVLAYTFYRRAFAELGIEGEELEALNREMYEGAVAITETVLYIKQHSVNCIPAALYAMTRIFPEEVTPTEATRFIASLFARAQDIPAAEVVRIQEHIENLYEILFLEGCHDSSWITPLQRWLMKYPLQSFTD</sequence>
<keyword evidence="1" id="KW-0472">Membrane</keyword>
<dbReference type="AlphaFoldDB" id="A0AAE3JIM5"/>
<dbReference type="Proteomes" id="UP001198163">
    <property type="component" value="Unassembled WGS sequence"/>
</dbReference>